<dbReference type="GO" id="GO:0003254">
    <property type="term" value="P:regulation of membrane depolarization"/>
    <property type="evidence" value="ECO:0007669"/>
    <property type="project" value="TreeGrafter"/>
</dbReference>
<dbReference type="GO" id="GO:0030425">
    <property type="term" value="C:dendrite"/>
    <property type="evidence" value="ECO:0007669"/>
    <property type="project" value="TreeGrafter"/>
</dbReference>
<dbReference type="PANTHER" id="PTHR45689">
    <property type="entry name" value="I[[H]] CHANNEL, ISOFORM E"/>
    <property type="match status" value="1"/>
</dbReference>
<name>A0A6P6Q5B6_CARAU</name>
<feature type="domain" description="Cyclic nucleotide-binding" evidence="1">
    <location>
        <begin position="100"/>
        <end position="205"/>
    </location>
</feature>
<evidence type="ECO:0000313" key="3">
    <source>
        <dbReference type="RefSeq" id="XP_026128744.1"/>
    </source>
</evidence>
<dbReference type="PROSITE" id="PS50042">
    <property type="entry name" value="CNMP_BINDING_3"/>
    <property type="match status" value="1"/>
</dbReference>
<protein>
    <submittedName>
        <fullName evidence="3">Potassium/sodium hyperpolarization-activated cyclic nucleotide-gated channel 1</fullName>
    </submittedName>
</protein>
<dbReference type="GO" id="GO:0098855">
    <property type="term" value="C:HCN channel complex"/>
    <property type="evidence" value="ECO:0007669"/>
    <property type="project" value="TreeGrafter"/>
</dbReference>
<organism evidence="2 3">
    <name type="scientific">Carassius auratus</name>
    <name type="common">Goldfish</name>
    <dbReference type="NCBI Taxonomy" id="7957"/>
    <lineage>
        <taxon>Eukaryota</taxon>
        <taxon>Metazoa</taxon>
        <taxon>Chordata</taxon>
        <taxon>Craniata</taxon>
        <taxon>Vertebrata</taxon>
        <taxon>Euteleostomi</taxon>
        <taxon>Actinopterygii</taxon>
        <taxon>Neopterygii</taxon>
        <taxon>Teleostei</taxon>
        <taxon>Ostariophysi</taxon>
        <taxon>Cypriniformes</taxon>
        <taxon>Cyprinidae</taxon>
        <taxon>Cyprininae</taxon>
        <taxon>Carassius</taxon>
    </lineage>
</organism>
<dbReference type="RefSeq" id="XP_026128744.1">
    <property type="nucleotide sequence ID" value="XM_026272959.1"/>
</dbReference>
<reference evidence="3" key="1">
    <citation type="submission" date="2025-08" db="UniProtKB">
        <authorList>
            <consortium name="RefSeq"/>
        </authorList>
    </citation>
    <scope>IDENTIFICATION</scope>
    <source>
        <strain evidence="3">Wakin</strain>
        <tissue evidence="3">Muscle</tissue>
    </source>
</reference>
<dbReference type="InterPro" id="IPR051413">
    <property type="entry name" value="K/Na_HCN_channel"/>
</dbReference>
<dbReference type="AlphaFoldDB" id="A0A6P6Q5B6"/>
<dbReference type="GO" id="GO:0030424">
    <property type="term" value="C:axon"/>
    <property type="evidence" value="ECO:0007669"/>
    <property type="project" value="TreeGrafter"/>
</dbReference>
<dbReference type="SUPFAM" id="SSF51206">
    <property type="entry name" value="cAMP-binding domain-like"/>
    <property type="match status" value="1"/>
</dbReference>
<keyword evidence="2" id="KW-1185">Reference proteome</keyword>
<proteinExistence type="predicted"/>
<dbReference type="InterPro" id="IPR018490">
    <property type="entry name" value="cNMP-bd_dom_sf"/>
</dbReference>
<dbReference type="CDD" id="cd00038">
    <property type="entry name" value="CAP_ED"/>
    <property type="match status" value="1"/>
</dbReference>
<gene>
    <name evidence="3" type="primary">LOC113109343</name>
</gene>
<dbReference type="Gene3D" id="1.10.287.630">
    <property type="entry name" value="Helix hairpin bin"/>
    <property type="match status" value="1"/>
</dbReference>
<dbReference type="GO" id="GO:0005249">
    <property type="term" value="F:voltage-gated potassium channel activity"/>
    <property type="evidence" value="ECO:0007669"/>
    <property type="project" value="TreeGrafter"/>
</dbReference>
<dbReference type="KEGG" id="caua:113109343"/>
<dbReference type="Pfam" id="PF00027">
    <property type="entry name" value="cNMP_binding"/>
    <property type="match status" value="1"/>
</dbReference>
<dbReference type="GO" id="GO:0035725">
    <property type="term" value="P:sodium ion transmembrane transport"/>
    <property type="evidence" value="ECO:0007669"/>
    <property type="project" value="TreeGrafter"/>
</dbReference>
<dbReference type="Proteomes" id="UP000515129">
    <property type="component" value="Chromosome 9"/>
</dbReference>
<dbReference type="InterPro" id="IPR014710">
    <property type="entry name" value="RmlC-like_jellyroll"/>
</dbReference>
<evidence type="ECO:0000313" key="2">
    <source>
        <dbReference type="Proteomes" id="UP000515129"/>
    </source>
</evidence>
<accession>A0A6P6Q5B6</accession>
<dbReference type="GeneID" id="113109343"/>
<sequence>MTSIVSGAIMYTVMVANTAAMMTDVDITARAYKNKMNHMEDYMTFMKLPKALRVRINNFFQARYAGKWYDEKDVLKWVSSSLREEILMSMCSAHVRKVPFFRNCDINFINAILLELQYEVYQEGDIIIRQNIPGDRMFFIEHGQVLEENEFFQREICDGDCFGESCLLTKGMCLATVQALTICQLFSLSVDSFHSVLKDYPDIRRDLETFQQDKDILLC</sequence>
<dbReference type="PANTHER" id="PTHR45689:SF8">
    <property type="entry name" value="POTASSIUM_SODIUM HYPERPOLARIZATION-ACTIVATED CYCLIC NUCLEOTIDE-GATED CHANNEL 2-LIKE"/>
    <property type="match status" value="1"/>
</dbReference>
<dbReference type="InterPro" id="IPR000595">
    <property type="entry name" value="cNMP-bd_dom"/>
</dbReference>
<evidence type="ECO:0000259" key="1">
    <source>
        <dbReference type="PROSITE" id="PS50042"/>
    </source>
</evidence>
<dbReference type="SMART" id="SM00100">
    <property type="entry name" value="cNMP"/>
    <property type="match status" value="1"/>
</dbReference>
<dbReference type="Gene3D" id="2.60.120.10">
    <property type="entry name" value="Jelly Rolls"/>
    <property type="match status" value="1"/>
</dbReference>
<dbReference type="OrthoDB" id="421226at2759"/>